<dbReference type="KEGG" id="bbr:BB0339"/>
<dbReference type="EMBL" id="BX640438">
    <property type="protein sequence ID" value="CAE30837.1"/>
    <property type="molecule type" value="Genomic_DNA"/>
</dbReference>
<dbReference type="SUPFAM" id="SSF54292">
    <property type="entry name" value="2Fe-2S ferredoxin-like"/>
    <property type="match status" value="1"/>
</dbReference>
<dbReference type="AlphaFoldDB" id="A0A0H3LLQ5"/>
<evidence type="ECO:0000313" key="2">
    <source>
        <dbReference type="Proteomes" id="UP000001027"/>
    </source>
</evidence>
<sequence>MMTLPWREQQAAGAAWGLLDGEIDHRDVVLTRAEREANGKMVSCCSRAAGKGRRIVLEL</sequence>
<dbReference type="HOGENOM" id="CLU_2970287_0_0_4"/>
<accession>A0A0H3LLQ5</accession>
<dbReference type="GO" id="GO:0051536">
    <property type="term" value="F:iron-sulfur cluster binding"/>
    <property type="evidence" value="ECO:0007669"/>
    <property type="project" value="InterPro"/>
</dbReference>
<evidence type="ECO:0000313" key="1">
    <source>
        <dbReference type="EMBL" id="CAE30837.1"/>
    </source>
</evidence>
<reference evidence="1 2" key="1">
    <citation type="journal article" date="2003" name="Nat. Genet.">
        <title>Comparative analysis of the genome sequences of Bordetella pertussis, Bordetella parapertussis and Bordetella bronchiseptica.</title>
        <authorList>
            <person name="Parkhill J."/>
            <person name="Sebaihia M."/>
            <person name="Preston A."/>
            <person name="Murphy L.D."/>
            <person name="Thomson N.R."/>
            <person name="Harris D.E."/>
            <person name="Holden M.T.G."/>
            <person name="Churcher C.M."/>
            <person name="Bentley S.D."/>
            <person name="Mungall K.L."/>
            <person name="Cerdeno-Tarraga A.-M."/>
            <person name="Temple L."/>
            <person name="James K.D."/>
            <person name="Harris B."/>
            <person name="Quail M.A."/>
            <person name="Achtman M."/>
            <person name="Atkin R."/>
            <person name="Baker S."/>
            <person name="Basham D."/>
            <person name="Bason N."/>
            <person name="Cherevach I."/>
            <person name="Chillingworth T."/>
            <person name="Collins M."/>
            <person name="Cronin A."/>
            <person name="Davis P."/>
            <person name="Doggett J."/>
            <person name="Feltwell T."/>
            <person name="Goble A."/>
            <person name="Hamlin N."/>
            <person name="Hauser H."/>
            <person name="Holroyd S."/>
            <person name="Jagels K."/>
            <person name="Leather S."/>
            <person name="Moule S."/>
            <person name="Norberczak H."/>
            <person name="O'Neil S."/>
            <person name="Ormond D."/>
            <person name="Price C."/>
            <person name="Rabbinowitsch E."/>
            <person name="Rutter S."/>
            <person name="Sanders M."/>
            <person name="Saunders D."/>
            <person name="Seeger K."/>
            <person name="Sharp S."/>
            <person name="Simmonds M."/>
            <person name="Skelton J."/>
            <person name="Squares R."/>
            <person name="Squares S."/>
            <person name="Stevens K."/>
            <person name="Unwin L."/>
            <person name="Whitehead S."/>
            <person name="Barrell B.G."/>
            <person name="Maskell D.J."/>
        </authorList>
    </citation>
    <scope>NUCLEOTIDE SEQUENCE [LARGE SCALE GENOMIC DNA]</scope>
    <source>
        <strain evidence="1 2">ATCC BAA-588 / NCTC 13252 / RB50</strain>
    </source>
</reference>
<organism evidence="1 2">
    <name type="scientific">Bordetella bronchiseptica (strain ATCC BAA-588 / NCTC 13252 / RB50)</name>
    <name type="common">Alcaligenes bronchisepticus</name>
    <dbReference type="NCBI Taxonomy" id="257310"/>
    <lineage>
        <taxon>Bacteria</taxon>
        <taxon>Pseudomonadati</taxon>
        <taxon>Pseudomonadota</taxon>
        <taxon>Betaproteobacteria</taxon>
        <taxon>Burkholderiales</taxon>
        <taxon>Alcaligenaceae</taxon>
        <taxon>Bordetella</taxon>
    </lineage>
</organism>
<proteinExistence type="predicted"/>
<gene>
    <name evidence="1" type="ordered locus">BB0339</name>
</gene>
<protein>
    <submittedName>
        <fullName evidence="1">Uncharacterized protein</fullName>
    </submittedName>
</protein>
<dbReference type="Proteomes" id="UP000001027">
    <property type="component" value="Chromosome"/>
</dbReference>
<dbReference type="eggNOG" id="COG1018">
    <property type="taxonomic scope" value="Bacteria"/>
</dbReference>
<dbReference type="InterPro" id="IPR036010">
    <property type="entry name" value="2Fe-2S_ferredoxin-like_sf"/>
</dbReference>
<name>A0A0H3LLQ5_BORBR</name>